<keyword evidence="9" id="KW-1185">Reference proteome</keyword>
<proteinExistence type="predicted"/>
<keyword evidence="6" id="KW-0539">Nucleus</keyword>
<organism evidence="8 9">
    <name type="scientific">Zasmidium cellare ATCC 36951</name>
    <dbReference type="NCBI Taxonomy" id="1080233"/>
    <lineage>
        <taxon>Eukaryota</taxon>
        <taxon>Fungi</taxon>
        <taxon>Dikarya</taxon>
        <taxon>Ascomycota</taxon>
        <taxon>Pezizomycotina</taxon>
        <taxon>Dothideomycetes</taxon>
        <taxon>Dothideomycetidae</taxon>
        <taxon>Mycosphaerellales</taxon>
        <taxon>Mycosphaerellaceae</taxon>
        <taxon>Zasmidium</taxon>
    </lineage>
</organism>
<dbReference type="GO" id="GO:0003677">
    <property type="term" value="F:DNA binding"/>
    <property type="evidence" value="ECO:0007669"/>
    <property type="project" value="UniProtKB-KW"/>
</dbReference>
<dbReference type="EMBL" id="ML993583">
    <property type="protein sequence ID" value="KAF2171335.1"/>
    <property type="molecule type" value="Genomic_DNA"/>
</dbReference>
<evidence type="ECO:0000256" key="6">
    <source>
        <dbReference type="ARBA" id="ARBA00023242"/>
    </source>
</evidence>
<dbReference type="OrthoDB" id="3598904at2759"/>
<evidence type="ECO:0008006" key="10">
    <source>
        <dbReference type="Google" id="ProtNLM"/>
    </source>
</evidence>
<keyword evidence="2" id="KW-0862">Zinc</keyword>
<dbReference type="PANTHER" id="PTHR36206">
    <property type="entry name" value="ASPERCRYPTIN BIOSYNTHESIS CLUSTER-SPECIFIC TRANSCRIPTION REGULATOR ATNN-RELATED"/>
    <property type="match status" value="1"/>
</dbReference>
<keyword evidence="4" id="KW-0238">DNA-binding</keyword>
<evidence type="ECO:0000256" key="1">
    <source>
        <dbReference type="ARBA" id="ARBA00022723"/>
    </source>
</evidence>
<dbReference type="Proteomes" id="UP000799537">
    <property type="component" value="Unassembled WGS sequence"/>
</dbReference>
<evidence type="ECO:0000313" key="8">
    <source>
        <dbReference type="EMBL" id="KAF2171335.1"/>
    </source>
</evidence>
<evidence type="ECO:0000256" key="5">
    <source>
        <dbReference type="ARBA" id="ARBA00023163"/>
    </source>
</evidence>
<evidence type="ECO:0000256" key="4">
    <source>
        <dbReference type="ARBA" id="ARBA00023125"/>
    </source>
</evidence>
<dbReference type="PANTHER" id="PTHR36206:SF12">
    <property type="entry name" value="ASPERCRYPTIN BIOSYNTHESIS CLUSTER-SPECIFIC TRANSCRIPTION REGULATOR ATNN-RELATED"/>
    <property type="match status" value="1"/>
</dbReference>
<feature type="region of interest" description="Disordered" evidence="7">
    <location>
        <begin position="1"/>
        <end position="26"/>
    </location>
</feature>
<reference evidence="8" key="1">
    <citation type="journal article" date="2020" name="Stud. Mycol.">
        <title>101 Dothideomycetes genomes: a test case for predicting lifestyles and emergence of pathogens.</title>
        <authorList>
            <person name="Haridas S."/>
            <person name="Albert R."/>
            <person name="Binder M."/>
            <person name="Bloem J."/>
            <person name="Labutti K."/>
            <person name="Salamov A."/>
            <person name="Andreopoulos B."/>
            <person name="Baker S."/>
            <person name="Barry K."/>
            <person name="Bills G."/>
            <person name="Bluhm B."/>
            <person name="Cannon C."/>
            <person name="Castanera R."/>
            <person name="Culley D."/>
            <person name="Daum C."/>
            <person name="Ezra D."/>
            <person name="Gonzalez J."/>
            <person name="Henrissat B."/>
            <person name="Kuo A."/>
            <person name="Liang C."/>
            <person name="Lipzen A."/>
            <person name="Lutzoni F."/>
            <person name="Magnuson J."/>
            <person name="Mondo S."/>
            <person name="Nolan M."/>
            <person name="Ohm R."/>
            <person name="Pangilinan J."/>
            <person name="Park H.-J."/>
            <person name="Ramirez L."/>
            <person name="Alfaro M."/>
            <person name="Sun H."/>
            <person name="Tritt A."/>
            <person name="Yoshinaga Y."/>
            <person name="Zwiers L.-H."/>
            <person name="Turgeon B."/>
            <person name="Goodwin S."/>
            <person name="Spatafora J."/>
            <person name="Crous P."/>
            <person name="Grigoriev I."/>
        </authorList>
    </citation>
    <scope>NUCLEOTIDE SEQUENCE</scope>
    <source>
        <strain evidence="8">ATCC 36951</strain>
    </source>
</reference>
<feature type="compositionally biased region" description="Low complexity" evidence="7">
    <location>
        <begin position="1"/>
        <end position="19"/>
    </location>
</feature>
<name>A0A6A6CWD4_ZASCE</name>
<dbReference type="GeneID" id="54557775"/>
<sequence>MLGNDSTATSPTDDASTLALSPYTPNNPSATMRTGCLSCHKEGVPCKHQATSEDWRINRDVAWQWHGTWRERRGLHVFAGFLTAPGVMGFFESPFWHRAVMLACDNSATIFHLASAIGSLYEHALKSAAGFAHTDRRAVPFALEQCNRSIVLLTRDESSNAEVSLTACVLFACFEALQGETQRATVHSLQGRKLLRHLEFLEATGQTMGLVRSEDVVPVISSLEMQAKTLQGTAMTRSLTAPEPPFPDASYLYSLDHANVAFHHVYARLLVWVQEWYLSGNLHVMTVLTAEKRATFAAWMRQWGNSFTELLFRLGQEDNLPPGDVNRAKILEANHLTASMMSNADQTANRSVWDEYEDSFATVVELSACVLATFRLDQHPSLGKVQFPFLTHGLWVDQPLFITMSRCTNPEIRRKAAGLLFGERDRKAGKKKRSVHEVDDWTMDQWIDYAVRTRMDSAMAAFFGGFAVESVDIPGFDANCA</sequence>
<evidence type="ECO:0000256" key="7">
    <source>
        <dbReference type="SAM" id="MobiDB-lite"/>
    </source>
</evidence>
<evidence type="ECO:0000256" key="2">
    <source>
        <dbReference type="ARBA" id="ARBA00022833"/>
    </source>
</evidence>
<accession>A0A6A6CWD4</accession>
<dbReference type="AlphaFoldDB" id="A0A6A6CWD4"/>
<keyword evidence="1" id="KW-0479">Metal-binding</keyword>
<dbReference type="RefSeq" id="XP_033672224.1">
    <property type="nucleotide sequence ID" value="XM_033804503.1"/>
</dbReference>
<dbReference type="InterPro" id="IPR052360">
    <property type="entry name" value="Transcr_Regulatory_Proteins"/>
</dbReference>
<keyword evidence="5" id="KW-0804">Transcription</keyword>
<keyword evidence="3" id="KW-0805">Transcription regulation</keyword>
<evidence type="ECO:0000313" key="9">
    <source>
        <dbReference type="Proteomes" id="UP000799537"/>
    </source>
</evidence>
<protein>
    <recommendedName>
        <fullName evidence="10">Zn(2)-C6 fungal-type domain-containing protein</fullName>
    </recommendedName>
</protein>
<evidence type="ECO:0000256" key="3">
    <source>
        <dbReference type="ARBA" id="ARBA00023015"/>
    </source>
</evidence>
<dbReference type="GO" id="GO:0046872">
    <property type="term" value="F:metal ion binding"/>
    <property type="evidence" value="ECO:0007669"/>
    <property type="project" value="UniProtKB-KW"/>
</dbReference>
<gene>
    <name evidence="8" type="ORF">M409DRAFT_18450</name>
</gene>